<dbReference type="EMBL" id="JACHIF010000006">
    <property type="protein sequence ID" value="MBB5038720.1"/>
    <property type="molecule type" value="Genomic_DNA"/>
</dbReference>
<gene>
    <name evidence="1" type="ORF">HNQ64_002985</name>
    <name evidence="2" type="ORF">HNQ64_003541</name>
</gene>
<comment type="caution">
    <text evidence="1">The sequence shown here is derived from an EMBL/GenBank/DDBJ whole genome shotgun (WGS) entry which is preliminary data.</text>
</comment>
<proteinExistence type="predicted"/>
<evidence type="ECO:0000313" key="1">
    <source>
        <dbReference type="EMBL" id="MBB5038720.1"/>
    </source>
</evidence>
<dbReference type="AlphaFoldDB" id="A0A7W8DQZ1"/>
<name>A0A7W8DQZ1_9BACT</name>
<evidence type="ECO:0000313" key="3">
    <source>
        <dbReference type="Proteomes" id="UP000534294"/>
    </source>
</evidence>
<reference evidence="1 3" key="1">
    <citation type="submission" date="2020-08" db="EMBL/GenBank/DDBJ databases">
        <title>Genomic Encyclopedia of Type Strains, Phase IV (KMG-IV): sequencing the most valuable type-strain genomes for metagenomic binning, comparative biology and taxonomic classification.</title>
        <authorList>
            <person name="Goeker M."/>
        </authorList>
    </citation>
    <scope>NUCLEOTIDE SEQUENCE [LARGE SCALE GENOMIC DNA]</scope>
    <source>
        <strain evidence="1 3">DSM 12251</strain>
    </source>
</reference>
<protein>
    <submittedName>
        <fullName evidence="1">Uncharacterized protein</fullName>
    </submittedName>
</protein>
<keyword evidence="3" id="KW-1185">Reference proteome</keyword>
<organism evidence="1 3">
    <name type="scientific">Prosthecobacter dejongeii</name>
    <dbReference type="NCBI Taxonomy" id="48465"/>
    <lineage>
        <taxon>Bacteria</taxon>
        <taxon>Pseudomonadati</taxon>
        <taxon>Verrucomicrobiota</taxon>
        <taxon>Verrucomicrobiia</taxon>
        <taxon>Verrucomicrobiales</taxon>
        <taxon>Verrucomicrobiaceae</taxon>
        <taxon>Prosthecobacter</taxon>
    </lineage>
</organism>
<dbReference type="EMBL" id="JACHIF010000008">
    <property type="protein sequence ID" value="MBB5039269.1"/>
    <property type="molecule type" value="Genomic_DNA"/>
</dbReference>
<sequence length="27" mass="3121">PRKKRPWMDAIFSKIETLTAPLVYSTA</sequence>
<evidence type="ECO:0000313" key="2">
    <source>
        <dbReference type="EMBL" id="MBB5039269.1"/>
    </source>
</evidence>
<accession>A0A7W8DQZ1</accession>
<feature type="non-terminal residue" evidence="1">
    <location>
        <position position="1"/>
    </location>
</feature>
<dbReference type="Proteomes" id="UP000534294">
    <property type="component" value="Unassembled WGS sequence"/>
</dbReference>